<feature type="region of interest" description="Disordered" evidence="1">
    <location>
        <begin position="283"/>
        <end position="332"/>
    </location>
</feature>
<dbReference type="EMBL" id="CM007379">
    <property type="protein sequence ID" value="OIV91545.1"/>
    <property type="molecule type" value="Genomic_DNA"/>
</dbReference>
<name>A0A4P1QP78_LUPAN</name>
<dbReference type="PANTHER" id="PTHR31197">
    <property type="entry name" value="OS01G0612600 PROTEIN"/>
    <property type="match status" value="1"/>
</dbReference>
<accession>A0A4P1QP78</accession>
<dbReference type="KEGG" id="lang:109333710"/>
<dbReference type="InterPro" id="IPR012866">
    <property type="entry name" value="DUF1644"/>
</dbReference>
<evidence type="ECO:0000256" key="1">
    <source>
        <dbReference type="SAM" id="MobiDB-lite"/>
    </source>
</evidence>
<evidence type="ECO:0000313" key="3">
    <source>
        <dbReference type="Proteomes" id="UP000188354"/>
    </source>
</evidence>
<proteinExistence type="predicted"/>
<dbReference type="Proteomes" id="UP000188354">
    <property type="component" value="Chromosome LG19"/>
</dbReference>
<sequence>MARGSNAQRRIASRHYRPTPYPLPPRERDACKDIRRKKCSKVLDKKEWKDVTCSVCMEYPHNAVLLLCSSHDKGCHPYMCGTSYRHSNCLDQYKKAYTKVISSSNGQQHRQGSINNQGGLQDSGSLRGENEVSSLSCPLCRGQVKGWTIVEPARDYLNTKKRSCMQDDCMFYGNYKELKKHVRAKHPSACPRAVDPDHEQKWRFLQREREREDVISTVTSAMPGAVVLGDYVIEGRRNIDFEGDLEEEAAHDAAIGTDRYGRVQIAVEAMNILLLVDSVRQGSNDRNDLSRRGLRQISGQSGTWHAPPHVEDDDNDRNNEGNDDGVSLISHLGRHGNGRVLFGRSGRRSRQGEAYS</sequence>
<dbReference type="Gramene" id="OIV91545">
    <property type="protein sequence ID" value="OIV91545"/>
    <property type="gene ID" value="TanjilG_08957"/>
</dbReference>
<protein>
    <submittedName>
        <fullName evidence="2">Uncharacterized protein</fullName>
    </submittedName>
</protein>
<dbReference type="Pfam" id="PF07800">
    <property type="entry name" value="DUF1644"/>
    <property type="match status" value="1"/>
</dbReference>
<dbReference type="AlphaFoldDB" id="A0A4P1QP78"/>
<dbReference type="PANTHER" id="PTHR31197:SF12">
    <property type="entry name" value="OS02G0770600 PROTEIN"/>
    <property type="match status" value="1"/>
</dbReference>
<gene>
    <name evidence="2" type="ORF">TanjilG_08957</name>
</gene>
<dbReference type="OrthoDB" id="1921166at2759"/>
<feature type="region of interest" description="Disordered" evidence="1">
    <location>
        <begin position="1"/>
        <end position="27"/>
    </location>
</feature>
<organism evidence="2 3">
    <name type="scientific">Lupinus angustifolius</name>
    <name type="common">Narrow-leaved blue lupine</name>
    <dbReference type="NCBI Taxonomy" id="3871"/>
    <lineage>
        <taxon>Eukaryota</taxon>
        <taxon>Viridiplantae</taxon>
        <taxon>Streptophyta</taxon>
        <taxon>Embryophyta</taxon>
        <taxon>Tracheophyta</taxon>
        <taxon>Spermatophyta</taxon>
        <taxon>Magnoliopsida</taxon>
        <taxon>eudicotyledons</taxon>
        <taxon>Gunneridae</taxon>
        <taxon>Pentapetalae</taxon>
        <taxon>rosids</taxon>
        <taxon>fabids</taxon>
        <taxon>Fabales</taxon>
        <taxon>Fabaceae</taxon>
        <taxon>Papilionoideae</taxon>
        <taxon>50 kb inversion clade</taxon>
        <taxon>genistoids sensu lato</taxon>
        <taxon>core genistoids</taxon>
        <taxon>Genisteae</taxon>
        <taxon>Lupinus</taxon>
    </lineage>
</organism>
<keyword evidence="3" id="KW-1185">Reference proteome</keyword>
<reference evidence="2 3" key="1">
    <citation type="journal article" date="2017" name="Plant Biotechnol. J.">
        <title>A comprehensive draft genome sequence for lupin (Lupinus angustifolius), an emerging health food: insights into plant-microbe interactions and legume evolution.</title>
        <authorList>
            <person name="Hane J.K."/>
            <person name="Ming Y."/>
            <person name="Kamphuis L.G."/>
            <person name="Nelson M.N."/>
            <person name="Garg G."/>
            <person name="Atkins C.A."/>
            <person name="Bayer P.E."/>
            <person name="Bravo A."/>
            <person name="Bringans S."/>
            <person name="Cannon S."/>
            <person name="Edwards D."/>
            <person name="Foley R."/>
            <person name="Gao L.L."/>
            <person name="Harrison M.J."/>
            <person name="Huang W."/>
            <person name="Hurgobin B."/>
            <person name="Li S."/>
            <person name="Liu C.W."/>
            <person name="McGrath A."/>
            <person name="Morahan G."/>
            <person name="Murray J."/>
            <person name="Weller J."/>
            <person name="Jian J."/>
            <person name="Singh K.B."/>
        </authorList>
    </citation>
    <scope>NUCLEOTIDE SEQUENCE [LARGE SCALE GENOMIC DNA]</scope>
    <source>
        <strain evidence="3">cv. Tanjil</strain>
        <tissue evidence="2">Whole plant</tissue>
    </source>
</reference>
<evidence type="ECO:0000313" key="2">
    <source>
        <dbReference type="EMBL" id="OIV91545.1"/>
    </source>
</evidence>
<feature type="region of interest" description="Disordered" evidence="1">
    <location>
        <begin position="101"/>
        <end position="127"/>
    </location>
</feature>
<feature type="compositionally biased region" description="Polar residues" evidence="1">
    <location>
        <begin position="101"/>
        <end position="124"/>
    </location>
</feature>
<dbReference type="STRING" id="3871.A0A4P1QP78"/>